<feature type="region of interest" description="Disordered" evidence="6">
    <location>
        <begin position="325"/>
        <end position="391"/>
    </location>
</feature>
<evidence type="ECO:0000256" key="1">
    <source>
        <dbReference type="ARBA" id="ARBA00011073"/>
    </source>
</evidence>
<feature type="transmembrane region" description="Helical" evidence="7">
    <location>
        <begin position="393"/>
        <end position="412"/>
    </location>
</feature>
<evidence type="ECO:0000259" key="9">
    <source>
        <dbReference type="Pfam" id="PF00082"/>
    </source>
</evidence>
<feature type="active site" description="Charge relay system" evidence="5">
    <location>
        <position position="73"/>
    </location>
</feature>
<organism evidence="10 11">
    <name type="scientific">Streptomyces gobitricini</name>
    <dbReference type="NCBI Taxonomy" id="68211"/>
    <lineage>
        <taxon>Bacteria</taxon>
        <taxon>Bacillati</taxon>
        <taxon>Actinomycetota</taxon>
        <taxon>Actinomycetes</taxon>
        <taxon>Kitasatosporales</taxon>
        <taxon>Streptomycetaceae</taxon>
        <taxon>Streptomyces</taxon>
    </lineage>
</organism>
<evidence type="ECO:0000256" key="2">
    <source>
        <dbReference type="ARBA" id="ARBA00022670"/>
    </source>
</evidence>
<dbReference type="InterPro" id="IPR051048">
    <property type="entry name" value="Peptidase_S8/S53_subtilisin"/>
</dbReference>
<keyword evidence="7" id="KW-0472">Membrane</keyword>
<dbReference type="PANTHER" id="PTHR43399:SF4">
    <property type="entry name" value="CELL WALL-ASSOCIATED PROTEASE"/>
    <property type="match status" value="1"/>
</dbReference>
<evidence type="ECO:0000256" key="8">
    <source>
        <dbReference type="SAM" id="SignalP"/>
    </source>
</evidence>
<evidence type="ECO:0000256" key="3">
    <source>
        <dbReference type="ARBA" id="ARBA00022801"/>
    </source>
</evidence>
<reference evidence="10 11" key="1">
    <citation type="journal article" date="2019" name="Int. J. Syst. Evol. Microbiol.">
        <title>The Global Catalogue of Microorganisms (GCM) 10K type strain sequencing project: providing services to taxonomists for standard genome sequencing and annotation.</title>
        <authorList>
            <consortium name="The Broad Institute Genomics Platform"/>
            <consortium name="The Broad Institute Genome Sequencing Center for Infectious Disease"/>
            <person name="Wu L."/>
            <person name="Ma J."/>
        </authorList>
    </citation>
    <scope>NUCLEOTIDE SEQUENCE [LARGE SCALE GENOMIC DNA]</scope>
    <source>
        <strain evidence="10 11">JCM 5062</strain>
    </source>
</reference>
<evidence type="ECO:0000313" key="10">
    <source>
        <dbReference type="EMBL" id="GAA2517138.1"/>
    </source>
</evidence>
<keyword evidence="4 5" id="KW-0720">Serine protease</keyword>
<feature type="chain" id="PRO_5047002332" evidence="8">
    <location>
        <begin position="38"/>
        <end position="418"/>
    </location>
</feature>
<name>A0ABN3N9G8_9ACTN</name>
<keyword evidence="3 5" id="KW-0378">Hydrolase</keyword>
<feature type="signal peptide" evidence="8">
    <location>
        <begin position="1"/>
        <end position="37"/>
    </location>
</feature>
<dbReference type="EMBL" id="BAAASR010000049">
    <property type="protein sequence ID" value="GAA2517138.1"/>
    <property type="molecule type" value="Genomic_DNA"/>
</dbReference>
<dbReference type="PANTHER" id="PTHR43399">
    <property type="entry name" value="SUBTILISIN-RELATED"/>
    <property type="match status" value="1"/>
</dbReference>
<dbReference type="InterPro" id="IPR015500">
    <property type="entry name" value="Peptidase_S8_subtilisin-rel"/>
</dbReference>
<dbReference type="GO" id="GO:0008233">
    <property type="term" value="F:peptidase activity"/>
    <property type="evidence" value="ECO:0007669"/>
    <property type="project" value="UniProtKB-KW"/>
</dbReference>
<keyword evidence="2 5" id="KW-0645">Protease</keyword>
<proteinExistence type="inferred from homology"/>
<keyword evidence="7" id="KW-0812">Transmembrane</keyword>
<evidence type="ECO:0000256" key="5">
    <source>
        <dbReference type="PROSITE-ProRule" id="PRU01240"/>
    </source>
</evidence>
<dbReference type="Gene3D" id="3.40.50.200">
    <property type="entry name" value="Peptidase S8/S53 domain"/>
    <property type="match status" value="1"/>
</dbReference>
<feature type="active site" description="Charge relay system" evidence="5">
    <location>
        <position position="268"/>
    </location>
</feature>
<feature type="compositionally biased region" description="Low complexity" evidence="6">
    <location>
        <begin position="348"/>
        <end position="363"/>
    </location>
</feature>
<comment type="caution">
    <text evidence="10">The sequence shown here is derived from an EMBL/GenBank/DDBJ whole genome shotgun (WGS) entry which is preliminary data.</text>
</comment>
<dbReference type="GO" id="GO:0006508">
    <property type="term" value="P:proteolysis"/>
    <property type="evidence" value="ECO:0007669"/>
    <property type="project" value="UniProtKB-KW"/>
</dbReference>
<feature type="active site" description="Charge relay system" evidence="5">
    <location>
        <position position="107"/>
    </location>
</feature>
<evidence type="ECO:0000256" key="7">
    <source>
        <dbReference type="SAM" id="Phobius"/>
    </source>
</evidence>
<dbReference type="PRINTS" id="PR00723">
    <property type="entry name" value="SUBTILISIN"/>
</dbReference>
<evidence type="ECO:0000313" key="11">
    <source>
        <dbReference type="Proteomes" id="UP001499942"/>
    </source>
</evidence>
<dbReference type="RefSeq" id="WP_344366634.1">
    <property type="nucleotide sequence ID" value="NZ_BAAASR010000049.1"/>
</dbReference>
<feature type="domain" description="Peptidase S8/S53" evidence="9">
    <location>
        <begin position="64"/>
        <end position="317"/>
    </location>
</feature>
<keyword evidence="7" id="KW-1133">Transmembrane helix</keyword>
<evidence type="ECO:0000256" key="4">
    <source>
        <dbReference type="ARBA" id="ARBA00022825"/>
    </source>
</evidence>
<accession>A0ABN3N9G8</accession>
<protein>
    <submittedName>
        <fullName evidence="10">Type VII secretion-associated serine protease mycosin</fullName>
    </submittedName>
</protein>
<comment type="similarity">
    <text evidence="1 5">Belongs to the peptidase S8 family.</text>
</comment>
<dbReference type="Pfam" id="PF00082">
    <property type="entry name" value="Peptidase_S8"/>
    <property type="match status" value="1"/>
</dbReference>
<evidence type="ECO:0000256" key="6">
    <source>
        <dbReference type="SAM" id="MobiDB-lite"/>
    </source>
</evidence>
<keyword evidence="8" id="KW-0732">Signal</keyword>
<dbReference type="InterPro" id="IPR036852">
    <property type="entry name" value="Peptidase_S8/S53_dom_sf"/>
</dbReference>
<dbReference type="Proteomes" id="UP001499942">
    <property type="component" value="Unassembled WGS sequence"/>
</dbReference>
<gene>
    <name evidence="10" type="primary">mycP_2</name>
    <name evidence="10" type="ORF">GCM10010393_57500</name>
</gene>
<sequence>MNQVFRRNALYGYRRGVLYAVALTAAWSVSVGGTAAAAPITDPQSRQWYLEAMTAEKIWKTSTGEGIKVAVIDSGVNPSTPSLKGQVLKGVDFSGAAGEASDDFDGHGTSMAELIAGTGKGGGLKGLAPGAKIIPYRVSDTELQNQEKVNAFDMEQAIRAAVDSEAHIINVSMGSEYYNTAIRDGVKYAQRKGKLLFASSGNEATKGNKKAYPAAYPEAIAVAASGPDGNVGDYSVHGAFVDIAAPGSEIPTYCDKALTRYCLSQGTSIATAIASASAALIWSKHPDWNGNQVLRVMFESAARDWKPGTISTYLGHGIVRPGAHINRGLGKPGDPNITPLTNERVGGTASASPKPSAPASTKPQEGKPGSEVTAAGASKDAAQETDGDSKSGLVIGGVALVVALAGAAYAIARRRRSA</sequence>
<keyword evidence="11" id="KW-1185">Reference proteome</keyword>
<dbReference type="PROSITE" id="PS51892">
    <property type="entry name" value="SUBTILASE"/>
    <property type="match status" value="1"/>
</dbReference>
<dbReference type="SUPFAM" id="SSF52743">
    <property type="entry name" value="Subtilisin-like"/>
    <property type="match status" value="1"/>
</dbReference>
<dbReference type="InterPro" id="IPR000209">
    <property type="entry name" value="Peptidase_S8/S53_dom"/>
</dbReference>